<dbReference type="InterPro" id="IPR058650">
    <property type="entry name" value="Msy1/2-like"/>
</dbReference>
<keyword evidence="2" id="KW-0472">Membrane</keyword>
<dbReference type="PANTHER" id="PTHR31323">
    <property type="entry name" value="MECHANOSENSITIVE ION CHANNEL PROTEIN MSY2"/>
    <property type="match status" value="1"/>
</dbReference>
<sequence>MEDKDRSVSDQGPNREIAEDEDKRSMGSSTHSDVPSAHAPERTVSELALLSDKLNGKLNEESEPGTENHQSEVASDHRSLAGSARPDDVVRSSASGYEGNGNEISTGGVAGSDRRNFGLRPADGSVGIASYGQPPTSASSMMPPAAASEAETQQKSSALTGPPITRHIPYNQTSSTSMAEGVNNAVPSAVPASAATVIPEEPHPAAFSTVSNTSAPPYTVNNPYIYEHPAAANQPVYYDSLGLERSESHASERASHSSKSSTGRGLGQSFKSLLHKSSEHKQDGSSTRSHRTSRTRQTDEELAEEYARKMEDPHHLLSTILEDDNEDNNEKLVTLQDAADEAKAENSDTPPPRRRGYRANLVRHRRILKYSQTSKAIHWLHDRYIALAKSSMLMRVFVVWLPLAIILFVPLACGAWQDTNLEVGHTRIMWIFIWLEVSWGTLCFGKIFAHYVPEIFGFIVSIFIPRYIKFVDMFVALEFAVQMLIWTFVTFITFSPLIYDSGSDKGSQPGWKKVVQNICVALLVSAIVFMIEQIFLYFLSTNFHKTRMALRIQHQKKSKHVLIILLDLAYTIFPYGCDEFYEEDEFLKFANVKMAESKVGTMSTNKYFQNVTNFVGSAARNMGNVVSDVRDPSGKNDGAAKTVKEALLRRTTREVLANRIWKSLVLEDSTALSYNDLLEMFGPNRKEEVMYMMDVLGPPGSDEIELSDMVDSVNRIGREGKQISRSLIDIDGAITKLHYVLLFICAILIIMVFVGMLAPSASSVLATLGSTMLSFSFLFSSSAQEVFVSCIFVFVKHPYDIGDWVQLTVPSVGLVRMQVLQLNLTYTVFVECGVNTRRQVAHQTLNSSFIDNITRSPPSNLNVTLNIGVPETTNEQLGEFEQRLLKYTEDNPREFGPSVYFQLTDHPDLDRMTLTICITTRNNQDDLVLYATRKSRALEYIGQCIREIPITIPRRDDSTYTDPSLPMYHYNIKDIDDAMDYSKKAHGKRQKYGFLPPKIGGFVPPGQEKTETDESESDSPETEIVKPTIRKQPSFASRYSRNSAFSSASRSNLETGLRSRRFSRHGSIQSVQVPQNTQSTASEVPSST</sequence>
<reference evidence="4 5" key="1">
    <citation type="journal article" date="2023" name="Elife">
        <title>Identification of key yeast species and microbe-microbe interactions impacting larval growth of Drosophila in the wild.</title>
        <authorList>
            <person name="Mure A."/>
            <person name="Sugiura Y."/>
            <person name="Maeda R."/>
            <person name="Honda K."/>
            <person name="Sakurai N."/>
            <person name="Takahashi Y."/>
            <person name="Watada M."/>
            <person name="Katoh T."/>
            <person name="Gotoh A."/>
            <person name="Gotoh Y."/>
            <person name="Taniguchi I."/>
            <person name="Nakamura K."/>
            <person name="Hayashi T."/>
            <person name="Katayama T."/>
            <person name="Uemura T."/>
            <person name="Hattori Y."/>
        </authorList>
    </citation>
    <scope>NUCLEOTIDE SEQUENCE [LARGE SCALE GENOMIC DNA]</scope>
    <source>
        <strain evidence="4 5">SB-73</strain>
    </source>
</reference>
<feature type="transmembrane region" description="Helical" evidence="2">
    <location>
        <begin position="737"/>
        <end position="757"/>
    </location>
</feature>
<feature type="transmembrane region" description="Helical" evidence="2">
    <location>
        <begin position="393"/>
        <end position="417"/>
    </location>
</feature>
<dbReference type="GO" id="GO:0005262">
    <property type="term" value="F:calcium channel activity"/>
    <property type="evidence" value="ECO:0007669"/>
    <property type="project" value="TreeGrafter"/>
</dbReference>
<feature type="transmembrane region" description="Helical" evidence="2">
    <location>
        <begin position="429"/>
        <end position="449"/>
    </location>
</feature>
<keyword evidence="2" id="KW-0812">Transmembrane</keyword>
<proteinExistence type="predicted"/>
<protein>
    <recommendedName>
        <fullName evidence="3">Mechanosensitive ion channel protein Msy1/2-like transmembrane domain-containing protein</fullName>
    </recommendedName>
</protein>
<evidence type="ECO:0000256" key="2">
    <source>
        <dbReference type="SAM" id="Phobius"/>
    </source>
</evidence>
<feature type="compositionally biased region" description="Polar residues" evidence="1">
    <location>
        <begin position="1066"/>
        <end position="1088"/>
    </location>
</feature>
<feature type="region of interest" description="Disordered" evidence="1">
    <location>
        <begin position="335"/>
        <end position="356"/>
    </location>
</feature>
<feature type="compositionally biased region" description="Low complexity" evidence="1">
    <location>
        <begin position="134"/>
        <end position="151"/>
    </location>
</feature>
<feature type="compositionally biased region" description="Acidic residues" evidence="1">
    <location>
        <begin position="1011"/>
        <end position="1021"/>
    </location>
</feature>
<gene>
    <name evidence="4" type="ORF">DASB73_043210</name>
</gene>
<dbReference type="AlphaFoldDB" id="A0AAV5RPJ4"/>
<dbReference type="GO" id="GO:0006874">
    <property type="term" value="P:intracellular calcium ion homeostasis"/>
    <property type="evidence" value="ECO:0007669"/>
    <property type="project" value="TreeGrafter"/>
</dbReference>
<feature type="region of interest" description="Disordered" evidence="1">
    <location>
        <begin position="1"/>
        <end position="175"/>
    </location>
</feature>
<comment type="caution">
    <text evidence="4">The sequence shown here is derived from an EMBL/GenBank/DDBJ whole genome shotgun (WGS) entry which is preliminary data.</text>
</comment>
<keyword evidence="2" id="KW-1133">Transmembrane helix</keyword>
<dbReference type="PANTHER" id="PTHR31323:SF14">
    <property type="entry name" value="MECHANOSENSITIVE ION CHANNEL PROTEIN MSY2"/>
    <property type="match status" value="1"/>
</dbReference>
<feature type="region of interest" description="Disordered" evidence="1">
    <location>
        <begin position="247"/>
        <end position="309"/>
    </location>
</feature>
<dbReference type="Proteomes" id="UP001362899">
    <property type="component" value="Unassembled WGS sequence"/>
</dbReference>
<feature type="compositionally biased region" description="Basic and acidic residues" evidence="1">
    <location>
        <begin position="74"/>
        <end position="90"/>
    </location>
</feature>
<accession>A0AAV5RPJ4</accession>
<evidence type="ECO:0000256" key="1">
    <source>
        <dbReference type="SAM" id="MobiDB-lite"/>
    </source>
</evidence>
<feature type="transmembrane region" description="Helical" evidence="2">
    <location>
        <begin position="514"/>
        <end position="539"/>
    </location>
</feature>
<feature type="region of interest" description="Disordered" evidence="1">
    <location>
        <begin position="990"/>
        <end position="1088"/>
    </location>
</feature>
<keyword evidence="5" id="KW-1185">Reference proteome</keyword>
<evidence type="ECO:0000259" key="3">
    <source>
        <dbReference type="Pfam" id="PF25886"/>
    </source>
</evidence>
<name>A0AAV5RPJ4_STABA</name>
<organism evidence="4 5">
    <name type="scientific">Starmerella bacillaris</name>
    <name type="common">Yeast</name>
    <name type="synonym">Candida zemplinina</name>
    <dbReference type="NCBI Taxonomy" id="1247836"/>
    <lineage>
        <taxon>Eukaryota</taxon>
        <taxon>Fungi</taxon>
        <taxon>Dikarya</taxon>
        <taxon>Ascomycota</taxon>
        <taxon>Saccharomycotina</taxon>
        <taxon>Dipodascomycetes</taxon>
        <taxon>Dipodascales</taxon>
        <taxon>Trichomonascaceae</taxon>
        <taxon>Starmerella</taxon>
    </lineage>
</organism>
<evidence type="ECO:0000313" key="4">
    <source>
        <dbReference type="EMBL" id="GMM53358.1"/>
    </source>
</evidence>
<feature type="domain" description="Mechanosensitive ion channel protein Msy1/2-like transmembrane" evidence="3">
    <location>
        <begin position="383"/>
        <end position="543"/>
    </location>
</feature>
<dbReference type="EMBL" id="BTGC01000008">
    <property type="protein sequence ID" value="GMM53358.1"/>
    <property type="molecule type" value="Genomic_DNA"/>
</dbReference>
<evidence type="ECO:0000313" key="5">
    <source>
        <dbReference type="Proteomes" id="UP001362899"/>
    </source>
</evidence>
<feature type="transmembrane region" description="Helical" evidence="2">
    <location>
        <begin position="470"/>
        <end position="494"/>
    </location>
</feature>
<feature type="compositionally biased region" description="Low complexity" evidence="1">
    <location>
        <begin position="1034"/>
        <end position="1052"/>
    </location>
</feature>
<dbReference type="Pfam" id="PF25886">
    <property type="entry name" value="Msy1"/>
    <property type="match status" value="1"/>
</dbReference>